<evidence type="ECO:0000313" key="14">
    <source>
        <dbReference type="EMBL" id="RVW32287.1"/>
    </source>
</evidence>
<dbReference type="EMBL" id="QGNW01001722">
    <property type="protein sequence ID" value="RVW32287.1"/>
    <property type="molecule type" value="Genomic_DNA"/>
</dbReference>
<evidence type="ECO:0000256" key="6">
    <source>
        <dbReference type="ARBA" id="ARBA00023209"/>
    </source>
</evidence>
<keyword evidence="6" id="KW-0594">Phospholipid biosynthesis</keyword>
<evidence type="ECO:0000256" key="3">
    <source>
        <dbReference type="ARBA" id="ARBA00022801"/>
    </source>
</evidence>
<dbReference type="InterPro" id="IPR000340">
    <property type="entry name" value="Dual-sp_phosphatase_cat-dom"/>
</dbReference>
<comment type="function">
    <text evidence="11">Exhibits phosphatidylglycerophosphate phosphatase activity. Involved in root growth and columella cells organization. May possess protein phosphatase activity.</text>
</comment>
<dbReference type="InterPro" id="IPR000387">
    <property type="entry name" value="Tyr_Pase_dom"/>
</dbReference>
<evidence type="ECO:0000256" key="2">
    <source>
        <dbReference type="ARBA" id="ARBA00022516"/>
    </source>
</evidence>
<evidence type="ECO:0000259" key="13">
    <source>
        <dbReference type="PROSITE" id="PS50056"/>
    </source>
</evidence>
<feature type="domain" description="Tyrosine-protein phosphatase" evidence="12">
    <location>
        <begin position="100"/>
        <end position="247"/>
    </location>
</feature>
<name>A0A438D9Z7_VITVI</name>
<protein>
    <recommendedName>
        <fullName evidence="9">phosphatidylglycerophosphatase</fullName>
        <ecNumber evidence="9">3.1.3.27</ecNumber>
    </recommendedName>
</protein>
<feature type="domain" description="Tyrosine specific protein phosphatases" evidence="13">
    <location>
        <begin position="168"/>
        <end position="236"/>
    </location>
</feature>
<sequence length="488" mass="54389">MSERVPVCGDNLKDEASCFLPPISVALYHIHYQRQLCNVFKSSIFKVFIQSHQRREMNAEKLEDWELEMWDEELCCDLSQSSGVGANAKRALVGAGARALFYPTLLFILLGAVPFAADVPCLKKLGVGGVVTLNESYETLVPTLLYHAHSIDHLVIPTRDYLFAPSLNDTCRAVDFIYSNASLGRMTYVHCKAGRGRSTTIVLCYLVEHKQMTPDAAYNYVKSIRPRVVLASAQWKGGLSLGSMEESIDAKYGIHNPANNIIHLQSMPGTVSSSSSSWQLMVYCQIPLMFSNWDHSHSCATLNCNSIRCNPNWGNFFFLSSLLVDYKMQAVQDYYLQKVKKTKSSGCINNRVRKSPFFPSKQYGVAFDDDSIDIVTESDLDGYESYGTSCDSIIMVTQSELDGYDSSWQETARKKLGSSVAEIEYFRIGGLRSHGFGLLAFQLPLGSAKCQPWAVGSMVPPKVKVVPPSLRPYLQQKSPFMDNIGVVE</sequence>
<evidence type="ECO:0000256" key="8">
    <source>
        <dbReference type="ARBA" id="ARBA00024192"/>
    </source>
</evidence>
<evidence type="ECO:0000256" key="4">
    <source>
        <dbReference type="ARBA" id="ARBA00022912"/>
    </source>
</evidence>
<dbReference type="InterPro" id="IPR016130">
    <property type="entry name" value="Tyr_Pase_AS"/>
</dbReference>
<dbReference type="Pfam" id="PF00782">
    <property type="entry name" value="DSPc"/>
    <property type="match status" value="1"/>
</dbReference>
<organism evidence="14 15">
    <name type="scientific">Vitis vinifera</name>
    <name type="common">Grape</name>
    <dbReference type="NCBI Taxonomy" id="29760"/>
    <lineage>
        <taxon>Eukaryota</taxon>
        <taxon>Viridiplantae</taxon>
        <taxon>Streptophyta</taxon>
        <taxon>Embryophyta</taxon>
        <taxon>Tracheophyta</taxon>
        <taxon>Spermatophyta</taxon>
        <taxon>Magnoliopsida</taxon>
        <taxon>eudicotyledons</taxon>
        <taxon>Gunneridae</taxon>
        <taxon>Pentapetalae</taxon>
        <taxon>rosids</taxon>
        <taxon>Vitales</taxon>
        <taxon>Vitaceae</taxon>
        <taxon>Viteae</taxon>
        <taxon>Vitis</taxon>
    </lineage>
</organism>
<evidence type="ECO:0000256" key="7">
    <source>
        <dbReference type="ARBA" id="ARBA00023264"/>
    </source>
</evidence>
<comment type="caution">
    <text evidence="14">The sequence shown here is derived from an EMBL/GenBank/DDBJ whole genome shotgun (WGS) entry which is preliminary data.</text>
</comment>
<dbReference type="PROSITE" id="PS50056">
    <property type="entry name" value="TYR_PHOSPHATASE_2"/>
    <property type="match status" value="1"/>
</dbReference>
<dbReference type="FunFam" id="3.90.190.10:FF:000051">
    <property type="entry name" value="Dual specificity phosphatase domain protein"/>
    <property type="match status" value="1"/>
</dbReference>
<keyword evidence="2" id="KW-0444">Lipid biosynthesis</keyword>
<dbReference type="EC" id="3.1.3.27" evidence="9"/>
<dbReference type="PANTHER" id="PTHR46274">
    <property type="entry name" value="PHOSPHATIDYLINOSITOL PHOSPHATASE"/>
    <property type="match status" value="1"/>
</dbReference>
<evidence type="ECO:0000259" key="12">
    <source>
        <dbReference type="PROSITE" id="PS50054"/>
    </source>
</evidence>
<dbReference type="InterPro" id="IPR029021">
    <property type="entry name" value="Prot-tyrosine_phosphatase-like"/>
</dbReference>
<comment type="pathway">
    <text evidence="8">Phospholipid metabolism; phosphatidylglycerol biosynthesis; phosphatidylglycerol from CDP-diacylglycerol: step 2/2.</text>
</comment>
<keyword evidence="7" id="KW-1208">Phospholipid metabolism</keyword>
<evidence type="ECO:0000256" key="9">
    <source>
        <dbReference type="ARBA" id="ARBA00024224"/>
    </source>
</evidence>
<dbReference type="PROSITE" id="PS50054">
    <property type="entry name" value="TYR_PHOSPHATASE_DUAL"/>
    <property type="match status" value="1"/>
</dbReference>
<dbReference type="InterPro" id="IPR020422">
    <property type="entry name" value="TYR_PHOSPHATASE_DUAL_dom"/>
</dbReference>
<dbReference type="SMART" id="SM00195">
    <property type="entry name" value="DSPc"/>
    <property type="match status" value="1"/>
</dbReference>
<evidence type="ECO:0000256" key="5">
    <source>
        <dbReference type="ARBA" id="ARBA00023098"/>
    </source>
</evidence>
<evidence type="ECO:0000313" key="15">
    <source>
        <dbReference type="Proteomes" id="UP000288805"/>
    </source>
</evidence>
<dbReference type="AlphaFoldDB" id="A0A438D9Z7"/>
<keyword evidence="4" id="KW-0904">Protein phosphatase</keyword>
<comment type="similarity">
    <text evidence="1">Belongs to the protein-tyrosine phosphatase family. Non-receptor class dual specificity subfamily.</text>
</comment>
<reference evidence="14 15" key="1">
    <citation type="journal article" date="2018" name="PLoS Genet.">
        <title>Population sequencing reveals clonal diversity and ancestral inbreeding in the grapevine cultivar Chardonnay.</title>
        <authorList>
            <person name="Roach M.J."/>
            <person name="Johnson D.L."/>
            <person name="Bohlmann J."/>
            <person name="van Vuuren H.J."/>
            <person name="Jones S.J."/>
            <person name="Pretorius I.S."/>
            <person name="Schmidt S.A."/>
            <person name="Borneman A.R."/>
        </authorList>
    </citation>
    <scope>NUCLEOTIDE SEQUENCE [LARGE SCALE GENOMIC DNA]</scope>
    <source>
        <strain evidence="15">cv. Chardonnay</strain>
        <tissue evidence="14">Leaf</tissue>
    </source>
</reference>
<dbReference type="Gene3D" id="3.90.190.10">
    <property type="entry name" value="Protein tyrosine phosphatase superfamily"/>
    <property type="match status" value="1"/>
</dbReference>
<keyword evidence="3" id="KW-0378">Hydrolase</keyword>
<evidence type="ECO:0000256" key="10">
    <source>
        <dbReference type="ARBA" id="ARBA00050944"/>
    </source>
</evidence>
<evidence type="ECO:0000256" key="11">
    <source>
        <dbReference type="ARBA" id="ARBA00053902"/>
    </source>
</evidence>
<dbReference type="SUPFAM" id="SSF52799">
    <property type="entry name" value="(Phosphotyrosine protein) phosphatases II"/>
    <property type="match status" value="1"/>
</dbReference>
<proteinExistence type="inferred from homology"/>
<dbReference type="PROSITE" id="PS00383">
    <property type="entry name" value="TYR_PHOSPHATASE_1"/>
    <property type="match status" value="1"/>
</dbReference>
<accession>A0A438D9Z7</accession>
<dbReference type="PANTHER" id="PTHR46274:SF7">
    <property type="entry name" value="DUAL SPECIFICITY PROTEIN PHOSPHATASE DSP8"/>
    <property type="match status" value="1"/>
</dbReference>
<dbReference type="GO" id="GO:0004721">
    <property type="term" value="F:phosphoprotein phosphatase activity"/>
    <property type="evidence" value="ECO:0007669"/>
    <property type="project" value="UniProtKB-KW"/>
</dbReference>
<comment type="catalytic activity">
    <reaction evidence="10">
        <text>a 1,2-diacyl-sn-glycero-3-phospho-(1'-sn-glycero-3'-phosphate) + H2O = a 1,2-diacyl-sn-glycero-3-phospho-(1'-sn-glycerol) + phosphate</text>
        <dbReference type="Rhea" id="RHEA:33751"/>
        <dbReference type="ChEBI" id="CHEBI:15377"/>
        <dbReference type="ChEBI" id="CHEBI:43474"/>
        <dbReference type="ChEBI" id="CHEBI:60110"/>
        <dbReference type="ChEBI" id="CHEBI:64716"/>
        <dbReference type="EC" id="3.1.3.27"/>
    </reaction>
    <physiologicalReaction direction="left-to-right" evidence="10">
        <dbReference type="Rhea" id="RHEA:33752"/>
    </physiologicalReaction>
</comment>
<dbReference type="Proteomes" id="UP000288805">
    <property type="component" value="Unassembled WGS sequence"/>
</dbReference>
<dbReference type="GO" id="GO:0008654">
    <property type="term" value="P:phospholipid biosynthetic process"/>
    <property type="evidence" value="ECO:0007669"/>
    <property type="project" value="UniProtKB-KW"/>
</dbReference>
<dbReference type="GO" id="GO:0008962">
    <property type="term" value="F:phosphatidylglycerophosphatase activity"/>
    <property type="evidence" value="ECO:0007669"/>
    <property type="project" value="UniProtKB-EC"/>
</dbReference>
<evidence type="ECO:0000256" key="1">
    <source>
        <dbReference type="ARBA" id="ARBA00008601"/>
    </source>
</evidence>
<keyword evidence="5" id="KW-0443">Lipid metabolism</keyword>
<dbReference type="GO" id="GO:0048364">
    <property type="term" value="P:root development"/>
    <property type="evidence" value="ECO:0007669"/>
    <property type="project" value="UniProtKB-ARBA"/>
</dbReference>
<gene>
    <name evidence="14" type="primary">DSP8_0</name>
    <name evidence="14" type="ORF">CK203_078992</name>
</gene>